<proteinExistence type="predicted"/>
<dbReference type="Pfam" id="PF03409">
    <property type="entry name" value="Glycoprotein"/>
    <property type="match status" value="1"/>
</dbReference>
<dbReference type="OrthoDB" id="5824638at2759"/>
<dbReference type="EMBL" id="GL379938">
    <property type="protein sequence ID" value="EGT36791.1"/>
    <property type="molecule type" value="Genomic_DNA"/>
</dbReference>
<evidence type="ECO:0000256" key="1">
    <source>
        <dbReference type="SAM" id="MobiDB-lite"/>
    </source>
</evidence>
<dbReference type="eggNOG" id="ENOG502T3B0">
    <property type="taxonomic scope" value="Eukaryota"/>
</dbReference>
<evidence type="ECO:0000313" key="3">
    <source>
        <dbReference type="Proteomes" id="UP000008068"/>
    </source>
</evidence>
<dbReference type="PANTHER" id="PTHR21733:SF4">
    <property type="entry name" value="DOWNSTREAM OF DAF-16 (REGULATED BY DAF-16)-RELATED"/>
    <property type="match status" value="1"/>
</dbReference>
<keyword evidence="3" id="KW-1185">Reference proteome</keyword>
<dbReference type="AlphaFoldDB" id="G0NSG0"/>
<dbReference type="InParanoid" id="G0NSG0"/>
<organism evidence="3">
    <name type="scientific">Caenorhabditis brenneri</name>
    <name type="common">Nematode worm</name>
    <dbReference type="NCBI Taxonomy" id="135651"/>
    <lineage>
        <taxon>Eukaryota</taxon>
        <taxon>Metazoa</taxon>
        <taxon>Ecdysozoa</taxon>
        <taxon>Nematoda</taxon>
        <taxon>Chromadorea</taxon>
        <taxon>Rhabditida</taxon>
        <taxon>Rhabditina</taxon>
        <taxon>Rhabditomorpha</taxon>
        <taxon>Rhabditoidea</taxon>
        <taxon>Rhabditidae</taxon>
        <taxon>Peloderinae</taxon>
        <taxon>Caenorhabditis</taxon>
    </lineage>
</organism>
<reference evidence="3" key="1">
    <citation type="submission" date="2011-07" db="EMBL/GenBank/DDBJ databases">
        <authorList>
            <consortium name="Caenorhabditis brenneri Sequencing and Analysis Consortium"/>
            <person name="Wilson R.K."/>
        </authorList>
    </citation>
    <scope>NUCLEOTIDE SEQUENCE [LARGE SCALE GENOMIC DNA]</scope>
    <source>
        <strain evidence="3">PB2801</strain>
    </source>
</reference>
<dbReference type="PANTHER" id="PTHR21733">
    <property type="entry name" value="CUB_2 DOMAIN-CONTAINING PROTEIN-RELATED-RELATED"/>
    <property type="match status" value="1"/>
</dbReference>
<evidence type="ECO:0000313" key="2">
    <source>
        <dbReference type="EMBL" id="EGT36791.1"/>
    </source>
</evidence>
<dbReference type="HOGENOM" id="CLU_1273253_0_0_1"/>
<protein>
    <submittedName>
        <fullName evidence="2">Uncharacterized protein</fullName>
    </submittedName>
</protein>
<feature type="region of interest" description="Disordered" evidence="1">
    <location>
        <begin position="159"/>
        <end position="182"/>
    </location>
</feature>
<accession>G0NSG0</accession>
<sequence>MHEAYEGFFSNVEKFGTTDMVAFYLKTFNGSPKFKIEPGYRNDLDGTTTTAFNTTGLIMNQIGWQDDQITFYTMRDEQYSGSVGANIVGNLSANGEVTISVYGDFIYHDFSTPLNGGPIVPWSAPTIGQTFEALSNVTQEQYYVQFFVRQGQLIPVTSTTTMTNTTTPPSTSTVPPTSSGGVTITGNVETTTNSSGTIRILFLVALTSFIVLLPNRK</sequence>
<dbReference type="InterPro" id="IPR005071">
    <property type="entry name" value="Glycoprotein"/>
</dbReference>
<name>G0NSG0_CAEBE</name>
<dbReference type="Proteomes" id="UP000008068">
    <property type="component" value="Unassembled WGS sequence"/>
</dbReference>
<gene>
    <name evidence="2" type="ORF">CAEBREN_29059</name>
</gene>
<dbReference type="GO" id="GO:0045087">
    <property type="term" value="P:innate immune response"/>
    <property type="evidence" value="ECO:0007669"/>
    <property type="project" value="TreeGrafter"/>
</dbReference>
<dbReference type="GO" id="GO:0045121">
    <property type="term" value="C:membrane raft"/>
    <property type="evidence" value="ECO:0007669"/>
    <property type="project" value="TreeGrafter"/>
</dbReference>